<sequence>MNVRQFFDYYDEKEILIYLFISLSANSGNVNRFCEIQYKMIKRTEKNEDELIAVQPNKKDVFSLILEIKLGNNSFPMKFEKFPKIAKRTANQQANGLVLKDRITLS</sequence>
<protein>
    <submittedName>
        <fullName evidence="2">Uncharacterized protein</fullName>
    </submittedName>
</protein>
<feature type="transmembrane region" description="Helical" evidence="1">
    <location>
        <begin position="15"/>
        <end position="34"/>
    </location>
</feature>
<dbReference type="EMBL" id="REGN01004224">
    <property type="protein sequence ID" value="RNA18538.1"/>
    <property type="molecule type" value="Genomic_DNA"/>
</dbReference>
<name>A0A3M7R5L0_BRAPC</name>
<dbReference type="AlphaFoldDB" id="A0A3M7R5L0"/>
<accession>A0A3M7R5L0</accession>
<organism evidence="2 3">
    <name type="scientific">Brachionus plicatilis</name>
    <name type="common">Marine rotifer</name>
    <name type="synonym">Brachionus muelleri</name>
    <dbReference type="NCBI Taxonomy" id="10195"/>
    <lineage>
        <taxon>Eukaryota</taxon>
        <taxon>Metazoa</taxon>
        <taxon>Spiralia</taxon>
        <taxon>Gnathifera</taxon>
        <taxon>Rotifera</taxon>
        <taxon>Eurotatoria</taxon>
        <taxon>Monogononta</taxon>
        <taxon>Pseudotrocha</taxon>
        <taxon>Ploima</taxon>
        <taxon>Brachionidae</taxon>
        <taxon>Brachionus</taxon>
    </lineage>
</organism>
<evidence type="ECO:0000313" key="2">
    <source>
        <dbReference type="EMBL" id="RNA18538.1"/>
    </source>
</evidence>
<reference evidence="2 3" key="1">
    <citation type="journal article" date="2018" name="Sci. Rep.">
        <title>Genomic signatures of local adaptation to the degree of environmental predictability in rotifers.</title>
        <authorList>
            <person name="Franch-Gras L."/>
            <person name="Hahn C."/>
            <person name="Garcia-Roger E.M."/>
            <person name="Carmona M.J."/>
            <person name="Serra M."/>
            <person name="Gomez A."/>
        </authorList>
    </citation>
    <scope>NUCLEOTIDE SEQUENCE [LARGE SCALE GENOMIC DNA]</scope>
    <source>
        <strain evidence="2">HYR1</strain>
    </source>
</reference>
<evidence type="ECO:0000313" key="3">
    <source>
        <dbReference type="Proteomes" id="UP000276133"/>
    </source>
</evidence>
<keyword evidence="1" id="KW-0472">Membrane</keyword>
<proteinExistence type="predicted"/>
<evidence type="ECO:0000256" key="1">
    <source>
        <dbReference type="SAM" id="Phobius"/>
    </source>
</evidence>
<comment type="caution">
    <text evidence="2">The sequence shown here is derived from an EMBL/GenBank/DDBJ whole genome shotgun (WGS) entry which is preliminary data.</text>
</comment>
<keyword evidence="1" id="KW-1133">Transmembrane helix</keyword>
<gene>
    <name evidence="2" type="ORF">BpHYR1_053836</name>
</gene>
<dbReference type="Proteomes" id="UP000276133">
    <property type="component" value="Unassembled WGS sequence"/>
</dbReference>
<keyword evidence="3" id="KW-1185">Reference proteome</keyword>
<keyword evidence="1" id="KW-0812">Transmembrane</keyword>